<evidence type="ECO:0000313" key="2">
    <source>
        <dbReference type="Proteomes" id="UP000886667"/>
    </source>
</evidence>
<organism evidence="1 2">
    <name type="scientific">Candidatus Thiodiazotropha taylori</name>
    <dbReference type="NCBI Taxonomy" id="2792791"/>
    <lineage>
        <taxon>Bacteria</taxon>
        <taxon>Pseudomonadati</taxon>
        <taxon>Pseudomonadota</taxon>
        <taxon>Gammaproteobacteria</taxon>
        <taxon>Chromatiales</taxon>
        <taxon>Sedimenticolaceae</taxon>
        <taxon>Candidatus Thiodiazotropha</taxon>
    </lineage>
</organism>
<dbReference type="AlphaFoldDB" id="A0A9E4KBK7"/>
<gene>
    <name evidence="1" type="ORF">JAZ07_05820</name>
</gene>
<dbReference type="InterPro" id="IPR027417">
    <property type="entry name" value="P-loop_NTPase"/>
</dbReference>
<dbReference type="Gene3D" id="3.40.50.300">
    <property type="entry name" value="P-loop containing nucleotide triphosphate hydrolases"/>
    <property type="match status" value="1"/>
</dbReference>
<dbReference type="Proteomes" id="UP000886667">
    <property type="component" value="Unassembled WGS sequence"/>
</dbReference>
<dbReference type="EMBL" id="JAEPCM010000186">
    <property type="protein sequence ID" value="MCG7945851.1"/>
    <property type="molecule type" value="Genomic_DNA"/>
</dbReference>
<accession>A0A9E4KBK7</accession>
<evidence type="ECO:0008006" key="3">
    <source>
        <dbReference type="Google" id="ProtNLM"/>
    </source>
</evidence>
<proteinExistence type="predicted"/>
<name>A0A9E4KBK7_9GAMM</name>
<sequence>MIYVVSGIHRSGTSMMMKVLMEGGIKPYWSKLREKQMMRGRDEYEINPDGFWEVGQQQYMQMGFTSTVPDESCIKIQAIGLPILSAAKGYKIVLMRREPEAIKQSYQKAFPKDNFEAMYPSWPSHYWQLLDGVKGIMEARRDVDLIELWYDDALADPHGAVDKLISHGFPLRSPKSAALVINPEYRRFVVNG</sequence>
<comment type="caution">
    <text evidence="1">The sequence shown here is derived from an EMBL/GenBank/DDBJ whole genome shotgun (WGS) entry which is preliminary data.</text>
</comment>
<evidence type="ECO:0000313" key="1">
    <source>
        <dbReference type="EMBL" id="MCG7945851.1"/>
    </source>
</evidence>
<protein>
    <recommendedName>
        <fullName evidence="3">Sulfotransferase family protein</fullName>
    </recommendedName>
</protein>
<reference evidence="1" key="1">
    <citation type="journal article" date="2021" name="Proc. Natl. Acad. Sci. U.S.A.">
        <title>Global biogeography of chemosynthetic symbionts reveals both localized and globally distributed symbiont groups. .</title>
        <authorList>
            <person name="Osvatic J.T."/>
            <person name="Wilkins L.G.E."/>
            <person name="Leibrecht L."/>
            <person name="Leray M."/>
            <person name="Zauner S."/>
            <person name="Polzin J."/>
            <person name="Camacho Y."/>
            <person name="Gros O."/>
            <person name="van Gils J.A."/>
            <person name="Eisen J.A."/>
            <person name="Petersen J.M."/>
            <person name="Yuen B."/>
        </authorList>
    </citation>
    <scope>NUCLEOTIDE SEQUENCE</scope>
    <source>
        <strain evidence="1">MAGclacostrist064TRANS</strain>
    </source>
</reference>
<dbReference type="SUPFAM" id="SSF52540">
    <property type="entry name" value="P-loop containing nucleoside triphosphate hydrolases"/>
    <property type="match status" value="1"/>
</dbReference>